<keyword evidence="1" id="KW-0378">Hydrolase</keyword>
<dbReference type="InterPro" id="IPR029058">
    <property type="entry name" value="AB_hydrolase_fold"/>
</dbReference>
<name>A0ABS4M7D5_9ACTN</name>
<keyword evidence="2" id="KW-1185">Reference proteome</keyword>
<dbReference type="Gene3D" id="3.40.50.1820">
    <property type="entry name" value="alpha/beta hydrolase"/>
    <property type="match status" value="1"/>
</dbReference>
<protein>
    <submittedName>
        <fullName evidence="1">Alpha/beta hydrolase family esterase</fullName>
    </submittedName>
</protein>
<comment type="caution">
    <text evidence="1">The sequence shown here is derived from an EMBL/GenBank/DDBJ whole genome shotgun (WGS) entry which is preliminary data.</text>
</comment>
<dbReference type="PANTHER" id="PTHR15394">
    <property type="entry name" value="SERINE HYDROLASE RBBP9"/>
    <property type="match status" value="1"/>
</dbReference>
<proteinExistence type="predicted"/>
<dbReference type="InterPro" id="IPR010662">
    <property type="entry name" value="RBBP9/YdeN"/>
</dbReference>
<dbReference type="PANTHER" id="PTHR15394:SF3">
    <property type="entry name" value="SERINE HYDROLASE RBBP9"/>
    <property type="match status" value="1"/>
</dbReference>
<dbReference type="RefSeq" id="WP_159400139.1">
    <property type="nucleotide sequence ID" value="NZ_CP016279.1"/>
</dbReference>
<organism evidence="1 2">
    <name type="scientific">Streptomyces griseochromogenes</name>
    <dbReference type="NCBI Taxonomy" id="68214"/>
    <lineage>
        <taxon>Bacteria</taxon>
        <taxon>Bacillati</taxon>
        <taxon>Actinomycetota</taxon>
        <taxon>Actinomycetes</taxon>
        <taxon>Kitasatosporales</taxon>
        <taxon>Streptomycetaceae</taxon>
        <taxon>Streptomyces</taxon>
    </lineage>
</organism>
<evidence type="ECO:0000313" key="2">
    <source>
        <dbReference type="Proteomes" id="UP001519309"/>
    </source>
</evidence>
<dbReference type="Pfam" id="PF06821">
    <property type="entry name" value="Ser_hydrolase"/>
    <property type="match status" value="1"/>
</dbReference>
<dbReference type="GO" id="GO:0016787">
    <property type="term" value="F:hydrolase activity"/>
    <property type="evidence" value="ECO:0007669"/>
    <property type="project" value="UniProtKB-KW"/>
</dbReference>
<dbReference type="EMBL" id="JAGGLP010000031">
    <property type="protein sequence ID" value="MBP2055586.1"/>
    <property type="molecule type" value="Genomic_DNA"/>
</dbReference>
<dbReference type="Proteomes" id="UP001519309">
    <property type="component" value="Unassembled WGS sequence"/>
</dbReference>
<gene>
    <name evidence="1" type="ORF">J2Z21_008602</name>
</gene>
<dbReference type="SUPFAM" id="SSF53474">
    <property type="entry name" value="alpha/beta-Hydrolases"/>
    <property type="match status" value="1"/>
</dbReference>
<accession>A0ABS4M7D5</accession>
<evidence type="ECO:0000313" key="1">
    <source>
        <dbReference type="EMBL" id="MBP2055586.1"/>
    </source>
</evidence>
<sequence>MSTTIVSHGFGMTNQDHWYPYLRDELGAAGHRVRVPQLPEPQAPQADAWLKALTAETAVSPAADTVLVGHSLGGVNVLRLLEKHDVDAEGPYAGVVLVASMAGEVGYDALAGFFEPDFEWPRIRRAARTFRILHAADDPVTGAATGEHIMRFVTELGATATVTATGGHFPTTGASRLQLPEAIRLVNDSVPNCPGIDEREPGAVCLPP</sequence>
<reference evidence="1 2" key="1">
    <citation type="submission" date="2021-03" db="EMBL/GenBank/DDBJ databases">
        <title>Genomic Encyclopedia of Type Strains, Phase IV (KMG-IV): sequencing the most valuable type-strain genomes for metagenomic binning, comparative biology and taxonomic classification.</title>
        <authorList>
            <person name="Goeker M."/>
        </authorList>
    </citation>
    <scope>NUCLEOTIDE SEQUENCE [LARGE SCALE GENOMIC DNA]</scope>
    <source>
        <strain evidence="1 2">DSM 40499</strain>
    </source>
</reference>